<accession>A0A1S7U324</accession>
<organism evidence="1 2">
    <name type="scientific">Agrobacterium deltaense NCPPB 1641</name>
    <dbReference type="NCBI Taxonomy" id="1183425"/>
    <lineage>
        <taxon>Bacteria</taxon>
        <taxon>Pseudomonadati</taxon>
        <taxon>Pseudomonadota</taxon>
        <taxon>Alphaproteobacteria</taxon>
        <taxon>Hyphomicrobiales</taxon>
        <taxon>Rhizobiaceae</taxon>
        <taxon>Rhizobium/Agrobacterium group</taxon>
        <taxon>Agrobacterium</taxon>
    </lineage>
</organism>
<sequence length="296" mass="34222">MSIHWTFEKSIYDDNPTIESDLFANLKSANEIRFPNRDSVPLWSPAIFDASLTDDDKYKTRANVMCTTALVFDFDGSMVDPRTVIDDHFKVYGLLAHNSFNNGVKGKGTRFRIILPFTDPMAETATTARYEAIWDYFSRDITATKYSLDKSKRGAQSFFYLPAETDHPLWIDRLSLPFIDPMEILASDECCQWFQHIYEMEQQRLALEAERQAKIVNVPVTDKMKIERAEKALDKFAGTDNGHNRFFKYALSLYRHAQLDIPAIDFKLRANAHLFGTDKNDRLKEIPHTLKKLQKS</sequence>
<gene>
    <name evidence="1" type="ORF">AGR7A_Lc140039</name>
</gene>
<evidence type="ECO:0000313" key="1">
    <source>
        <dbReference type="EMBL" id="CVI60967.1"/>
    </source>
</evidence>
<name>A0A1S7U324_9HYPH</name>
<reference evidence="1" key="1">
    <citation type="submission" date="2016-01" db="EMBL/GenBank/DDBJ databases">
        <authorList>
            <person name="Regsiter A."/>
            <person name="william w."/>
        </authorList>
    </citation>
    <scope>NUCLEOTIDE SEQUENCE</scope>
    <source>
        <strain evidence="1">NCPPB 1641</strain>
    </source>
</reference>
<comment type="caution">
    <text evidence="1">The sequence shown here is derived from an EMBL/GenBank/DDBJ whole genome shotgun (WGS) entry which is preliminary data.</text>
</comment>
<evidence type="ECO:0000313" key="2">
    <source>
        <dbReference type="Proteomes" id="UP000192140"/>
    </source>
</evidence>
<dbReference type="RefSeq" id="WP_080854641.1">
    <property type="nucleotide sequence ID" value="NZ_LT009776.1"/>
</dbReference>
<dbReference type="EMBL" id="FCNP01000035">
    <property type="protein sequence ID" value="CVI60967.1"/>
    <property type="molecule type" value="Genomic_DNA"/>
</dbReference>
<dbReference type="AlphaFoldDB" id="A0A1S7U324"/>
<protein>
    <submittedName>
        <fullName evidence="1">Uncharacterized protein</fullName>
    </submittedName>
</protein>
<proteinExistence type="predicted"/>
<keyword evidence="2" id="KW-1185">Reference proteome</keyword>
<dbReference type="Proteomes" id="UP000192140">
    <property type="component" value="Unassembled WGS sequence"/>
</dbReference>